<dbReference type="OrthoDB" id="5549358at2759"/>
<dbReference type="SUPFAM" id="SSF56219">
    <property type="entry name" value="DNase I-like"/>
    <property type="match status" value="1"/>
</dbReference>
<name>A0A8K0C5N5_IGNLU</name>
<accession>A0A8K0C5N5</accession>
<evidence type="ECO:0000313" key="1">
    <source>
        <dbReference type="EMBL" id="KAF2880809.1"/>
    </source>
</evidence>
<dbReference type="Gene3D" id="3.60.10.10">
    <property type="entry name" value="Endonuclease/exonuclease/phosphatase"/>
    <property type="match status" value="1"/>
</dbReference>
<organism evidence="1 2">
    <name type="scientific">Ignelater luminosus</name>
    <name type="common">Cucubano</name>
    <name type="synonym">Pyrophorus luminosus</name>
    <dbReference type="NCBI Taxonomy" id="2038154"/>
    <lineage>
        <taxon>Eukaryota</taxon>
        <taxon>Metazoa</taxon>
        <taxon>Ecdysozoa</taxon>
        <taxon>Arthropoda</taxon>
        <taxon>Hexapoda</taxon>
        <taxon>Insecta</taxon>
        <taxon>Pterygota</taxon>
        <taxon>Neoptera</taxon>
        <taxon>Endopterygota</taxon>
        <taxon>Coleoptera</taxon>
        <taxon>Polyphaga</taxon>
        <taxon>Elateriformia</taxon>
        <taxon>Elateroidea</taxon>
        <taxon>Elateridae</taxon>
        <taxon>Agrypninae</taxon>
        <taxon>Pyrophorini</taxon>
        <taxon>Ignelater</taxon>
    </lineage>
</organism>
<gene>
    <name evidence="1" type="ORF">ILUMI_25366</name>
</gene>
<dbReference type="EMBL" id="VTPC01090904">
    <property type="protein sequence ID" value="KAF2880809.1"/>
    <property type="molecule type" value="Genomic_DNA"/>
</dbReference>
<comment type="caution">
    <text evidence="1">The sequence shown here is derived from an EMBL/GenBank/DDBJ whole genome shotgun (WGS) entry which is preliminary data.</text>
</comment>
<evidence type="ECO:0000313" key="2">
    <source>
        <dbReference type="Proteomes" id="UP000801492"/>
    </source>
</evidence>
<dbReference type="AlphaFoldDB" id="A0A8K0C5N5"/>
<dbReference type="Proteomes" id="UP000801492">
    <property type="component" value="Unassembled WGS sequence"/>
</dbReference>
<dbReference type="InterPro" id="IPR036691">
    <property type="entry name" value="Endo/exonu/phosph_ase_sf"/>
</dbReference>
<sequence length="212" mass="25062">MIDEFERSEIILLRIRKGKATELLSEHLLIYSGVEITERAKEGATWLMNKKWKSKITNWDCINSKLLMLKVSTSERENMNLIVVHGPNEKDEFYEKLQEALDKTKNQVIVVGALNARVGKNTIRHAPHIGKFDERHINNHGRTPLDICMDNELIITNTLFEHKNIHKYTRVLNSKEERSMKDHIIVSKNLKKRIRENKSEKKLRTRKWWKLK</sequence>
<protein>
    <submittedName>
        <fullName evidence="1">Uncharacterized protein</fullName>
    </submittedName>
</protein>
<reference evidence="1" key="1">
    <citation type="submission" date="2019-08" db="EMBL/GenBank/DDBJ databases">
        <title>The genome of the North American firefly Photinus pyralis.</title>
        <authorList>
            <consortium name="Photinus pyralis genome working group"/>
            <person name="Fallon T.R."/>
            <person name="Sander Lower S.E."/>
            <person name="Weng J.-K."/>
        </authorList>
    </citation>
    <scope>NUCLEOTIDE SEQUENCE</scope>
    <source>
        <strain evidence="1">TRF0915ILg1</strain>
        <tissue evidence="1">Whole body</tissue>
    </source>
</reference>
<keyword evidence="2" id="KW-1185">Reference proteome</keyword>
<proteinExistence type="predicted"/>